<evidence type="ECO:0000313" key="7">
    <source>
        <dbReference type="EMBL" id="MDE1455143.1"/>
    </source>
</evidence>
<comment type="caution">
    <text evidence="7">The sequence shown here is derived from an EMBL/GenBank/DDBJ whole genome shotgun (WGS) entry which is preliminary data.</text>
</comment>
<evidence type="ECO:0000256" key="2">
    <source>
        <dbReference type="ARBA" id="ARBA00013069"/>
    </source>
</evidence>
<feature type="non-terminal residue" evidence="7">
    <location>
        <position position="56"/>
    </location>
</feature>
<keyword evidence="3 7" id="KW-0808">Transferase</keyword>
<accession>A0AAW6KG91</accession>
<proteinExistence type="inferred from homology"/>
<dbReference type="AlphaFoldDB" id="A0AAW6KG91"/>
<evidence type="ECO:0000313" key="8">
    <source>
        <dbReference type="Proteomes" id="UP001216709"/>
    </source>
</evidence>
<dbReference type="GO" id="GO:0005524">
    <property type="term" value="F:ATP binding"/>
    <property type="evidence" value="ECO:0007669"/>
    <property type="project" value="UniProtKB-KW"/>
</dbReference>
<dbReference type="InterPro" id="IPR023865">
    <property type="entry name" value="Aliphatic_acid_kinase_CS"/>
</dbReference>
<protein>
    <recommendedName>
        <fullName evidence="2">butyrate kinase</fullName>
        <ecNumber evidence="2">2.7.2.7</ecNumber>
    </recommendedName>
</protein>
<keyword evidence="6" id="KW-0067">ATP-binding</keyword>
<evidence type="ECO:0000256" key="1">
    <source>
        <dbReference type="ARBA" id="ARBA00008748"/>
    </source>
</evidence>
<comment type="similarity">
    <text evidence="1">Belongs to the acetokinase family.</text>
</comment>
<evidence type="ECO:0000256" key="6">
    <source>
        <dbReference type="ARBA" id="ARBA00022840"/>
    </source>
</evidence>
<organism evidence="7 8">
    <name type="scientific">Bacillus paralicheniformis</name>
    <dbReference type="NCBI Taxonomy" id="1648923"/>
    <lineage>
        <taxon>Bacteria</taxon>
        <taxon>Bacillati</taxon>
        <taxon>Bacillota</taxon>
        <taxon>Bacilli</taxon>
        <taxon>Bacillales</taxon>
        <taxon>Bacillaceae</taxon>
        <taxon>Bacillus</taxon>
    </lineage>
</organism>
<evidence type="ECO:0000256" key="4">
    <source>
        <dbReference type="ARBA" id="ARBA00022741"/>
    </source>
</evidence>
<evidence type="ECO:0000256" key="5">
    <source>
        <dbReference type="ARBA" id="ARBA00022777"/>
    </source>
</evidence>
<sequence>MSKIIAINAGSSSLKFQLFEMPSEKVLTKGLVERIGLDNGIFTISVNDEKKTETTD</sequence>
<dbReference type="GO" id="GO:0047761">
    <property type="term" value="F:butyrate kinase activity"/>
    <property type="evidence" value="ECO:0007669"/>
    <property type="project" value="UniProtKB-EC"/>
</dbReference>
<dbReference type="Gene3D" id="3.30.420.40">
    <property type="match status" value="1"/>
</dbReference>
<dbReference type="Pfam" id="PF00871">
    <property type="entry name" value="Acetate_kinase"/>
    <property type="match status" value="1"/>
</dbReference>
<reference evidence="7" key="1">
    <citation type="submission" date="2022-12" db="EMBL/GenBank/DDBJ databases">
        <title>Draft Genome Sequences of Bacillus licheniformis and Bacillus paralicheniformis strains isolated from Irish skim milk powders.</title>
        <authorList>
            <person name="Lourenco A."/>
            <person name="Li F."/>
            <person name="Geraldine D."/>
            <person name="Tobin J.T."/>
            <person name="Butler F."/>
            <person name="Jordan K."/>
            <person name="Obrien T."/>
        </authorList>
    </citation>
    <scope>NUCLEOTIDE SEQUENCE</scope>
    <source>
        <strain evidence="7">3370</strain>
    </source>
</reference>
<dbReference type="EMBL" id="JARAFO010000305">
    <property type="protein sequence ID" value="MDE1455143.1"/>
    <property type="molecule type" value="Genomic_DNA"/>
</dbReference>
<name>A0AAW6KG91_9BACI</name>
<evidence type="ECO:0000256" key="3">
    <source>
        <dbReference type="ARBA" id="ARBA00022679"/>
    </source>
</evidence>
<dbReference type="PROSITE" id="PS01075">
    <property type="entry name" value="ACETATE_KINASE_1"/>
    <property type="match status" value="1"/>
</dbReference>
<gene>
    <name evidence="7" type="ORF">PVN32_23830</name>
</gene>
<keyword evidence="4" id="KW-0547">Nucleotide-binding</keyword>
<dbReference type="EC" id="2.7.2.7" evidence="2"/>
<dbReference type="InterPro" id="IPR000890">
    <property type="entry name" value="Aliphatic_acid_kin_short-chain"/>
</dbReference>
<dbReference type="Proteomes" id="UP001216709">
    <property type="component" value="Unassembled WGS sequence"/>
</dbReference>
<dbReference type="SUPFAM" id="SSF53067">
    <property type="entry name" value="Actin-like ATPase domain"/>
    <property type="match status" value="1"/>
</dbReference>
<dbReference type="InterPro" id="IPR043129">
    <property type="entry name" value="ATPase_NBD"/>
</dbReference>
<keyword evidence="5 7" id="KW-0418">Kinase</keyword>